<reference evidence="16 17" key="1">
    <citation type="submission" date="2016-10" db="EMBL/GenBank/DDBJ databases">
        <authorList>
            <person name="de Groot N.N."/>
        </authorList>
    </citation>
    <scope>NUCLEOTIDE SEQUENCE [LARGE SCALE GENOMIC DNA]</scope>
    <source>
        <strain evidence="16 17">VTM1R29</strain>
    </source>
</reference>
<dbReference type="PROSITE" id="PS51099">
    <property type="entry name" value="PTS_EIIB_TYPE_2"/>
    <property type="match status" value="1"/>
</dbReference>
<evidence type="ECO:0000256" key="5">
    <source>
        <dbReference type="ARBA" id="ARBA00022553"/>
    </source>
</evidence>
<feature type="transmembrane region" description="Helical" evidence="12">
    <location>
        <begin position="631"/>
        <end position="652"/>
    </location>
</feature>
<dbReference type="GO" id="GO:0005351">
    <property type="term" value="F:carbohydrate:proton symporter activity"/>
    <property type="evidence" value="ECO:0007669"/>
    <property type="project" value="InterPro"/>
</dbReference>
<feature type="transmembrane region" description="Helical" evidence="12">
    <location>
        <begin position="415"/>
        <end position="437"/>
    </location>
</feature>
<dbReference type="SUPFAM" id="SSF52794">
    <property type="entry name" value="PTS system IIB component-like"/>
    <property type="match status" value="1"/>
</dbReference>
<evidence type="ECO:0000256" key="12">
    <source>
        <dbReference type="SAM" id="Phobius"/>
    </source>
</evidence>
<dbReference type="Pfam" id="PF02302">
    <property type="entry name" value="PTS_IIB"/>
    <property type="match status" value="1"/>
</dbReference>
<feature type="transmembrane region" description="Helical" evidence="12">
    <location>
        <begin position="481"/>
        <end position="502"/>
    </location>
</feature>
<dbReference type="CDD" id="cd05569">
    <property type="entry name" value="PTS_IIB_fructose"/>
    <property type="match status" value="1"/>
</dbReference>
<feature type="domain" description="PTS EIIC type-2" evidence="15">
    <location>
        <begin position="295"/>
        <end position="656"/>
    </location>
</feature>
<dbReference type="PROSITE" id="PS51094">
    <property type="entry name" value="PTS_EIIA_TYPE_2"/>
    <property type="match status" value="1"/>
</dbReference>
<feature type="transmembrane region" description="Helical" evidence="12">
    <location>
        <begin position="593"/>
        <end position="611"/>
    </location>
</feature>
<organism evidence="16 17">
    <name type="scientific">Streptococcus gallolyticus</name>
    <dbReference type="NCBI Taxonomy" id="315405"/>
    <lineage>
        <taxon>Bacteria</taxon>
        <taxon>Bacillati</taxon>
        <taxon>Bacillota</taxon>
        <taxon>Bacilli</taxon>
        <taxon>Lactobacillales</taxon>
        <taxon>Streptococcaceae</taxon>
        <taxon>Streptococcus</taxon>
    </lineage>
</organism>
<evidence type="ECO:0000256" key="10">
    <source>
        <dbReference type="ARBA" id="ARBA00022989"/>
    </source>
</evidence>
<name>A0A1H7TZA2_9STRE</name>
<dbReference type="Gene3D" id="3.40.930.10">
    <property type="entry name" value="Mannitol-specific EII, Chain A"/>
    <property type="match status" value="1"/>
</dbReference>
<dbReference type="NCBIfam" id="TIGR01427">
    <property type="entry name" value="PTS_IIC_fructo"/>
    <property type="match status" value="1"/>
</dbReference>
<dbReference type="NCBIfam" id="TIGR00848">
    <property type="entry name" value="fruA"/>
    <property type="match status" value="1"/>
</dbReference>
<evidence type="ECO:0000256" key="3">
    <source>
        <dbReference type="ARBA" id="ARBA00022448"/>
    </source>
</evidence>
<keyword evidence="3" id="KW-0813">Transport</keyword>
<dbReference type="InterPro" id="IPR003353">
    <property type="entry name" value="PTS_IIB_fruc"/>
</dbReference>
<dbReference type="InterPro" id="IPR036095">
    <property type="entry name" value="PTS_EIIB-like_sf"/>
</dbReference>
<evidence type="ECO:0000256" key="2">
    <source>
        <dbReference type="ARBA" id="ARBA00004496"/>
    </source>
</evidence>
<evidence type="ECO:0000256" key="6">
    <source>
        <dbReference type="ARBA" id="ARBA00022597"/>
    </source>
</evidence>
<comment type="subcellular location">
    <subcellularLocation>
        <location evidence="1">Cell inner membrane</location>
        <topology evidence="1">Multi-pass membrane protein</topology>
    </subcellularLocation>
    <subcellularLocation>
        <location evidence="2">Cytoplasm</location>
    </subcellularLocation>
</comment>
<evidence type="ECO:0000256" key="4">
    <source>
        <dbReference type="ARBA" id="ARBA00022475"/>
    </source>
</evidence>
<feature type="transmembrane region" description="Helical" evidence="12">
    <location>
        <begin position="306"/>
        <end position="323"/>
    </location>
</feature>
<feature type="transmembrane region" description="Helical" evidence="12">
    <location>
        <begin position="567"/>
        <end position="587"/>
    </location>
</feature>
<dbReference type="RefSeq" id="WP_074595629.1">
    <property type="nucleotide sequence ID" value="NZ_FNUH01000002.1"/>
</dbReference>
<dbReference type="GO" id="GO:0009401">
    <property type="term" value="P:phosphoenolpyruvate-dependent sugar phosphotransferase system"/>
    <property type="evidence" value="ECO:0007669"/>
    <property type="project" value="UniProtKB-KW"/>
</dbReference>
<keyword evidence="4" id="KW-1003">Cell membrane</keyword>
<dbReference type="InterPro" id="IPR050864">
    <property type="entry name" value="Bacterial_PTS_Sugar_Transport"/>
</dbReference>
<protein>
    <recommendedName>
        <fullName evidence="18">PTS fructose transporter subunit IIC</fullName>
    </recommendedName>
</protein>
<feature type="transmembrane region" description="Helical" evidence="12">
    <location>
        <begin position="375"/>
        <end position="395"/>
    </location>
</feature>
<dbReference type="InterPro" id="IPR013014">
    <property type="entry name" value="PTS_EIIC_2"/>
</dbReference>
<keyword evidence="11 12" id="KW-0472">Membrane</keyword>
<evidence type="ECO:0000259" key="13">
    <source>
        <dbReference type="PROSITE" id="PS51094"/>
    </source>
</evidence>
<dbReference type="FunFam" id="3.40.50.2300:FF:000014">
    <property type="entry name" value="PTS system fructose-like transporter subunit IIB"/>
    <property type="match status" value="1"/>
</dbReference>
<feature type="transmembrane region" description="Helical" evidence="12">
    <location>
        <begin position="449"/>
        <end position="469"/>
    </location>
</feature>
<dbReference type="GO" id="GO:0005737">
    <property type="term" value="C:cytoplasm"/>
    <property type="evidence" value="ECO:0007669"/>
    <property type="project" value="UniProtKB-SubCell"/>
</dbReference>
<keyword evidence="6" id="KW-0762">Sugar transport</keyword>
<keyword evidence="10 12" id="KW-1133">Transmembrane helix</keyword>
<dbReference type="AlphaFoldDB" id="A0A1H7TZA2"/>
<keyword evidence="8" id="KW-0598">Phosphotransferase system</keyword>
<evidence type="ECO:0000313" key="17">
    <source>
        <dbReference type="Proteomes" id="UP000182764"/>
    </source>
</evidence>
<dbReference type="PANTHER" id="PTHR30505:SF28">
    <property type="entry name" value="PTS SYSTEM 2-O-ALPHA-MANNOSYL-D-GLYCERATE-SPECIFIC EIIABC COMPONENT"/>
    <property type="match status" value="1"/>
</dbReference>
<dbReference type="SUPFAM" id="SSF55804">
    <property type="entry name" value="Phoshotransferase/anion transport protein"/>
    <property type="match status" value="1"/>
</dbReference>
<feature type="transmembrane region" description="Helical" evidence="12">
    <location>
        <begin position="343"/>
        <end position="368"/>
    </location>
</feature>
<dbReference type="CDD" id="cd00211">
    <property type="entry name" value="PTS_IIA_fru"/>
    <property type="match status" value="1"/>
</dbReference>
<dbReference type="PANTHER" id="PTHR30505">
    <property type="entry name" value="FRUCTOSE-LIKE PERMEASE"/>
    <property type="match status" value="1"/>
</dbReference>
<feature type="domain" description="PTS EIIA type-2" evidence="13">
    <location>
        <begin position="5"/>
        <end position="149"/>
    </location>
</feature>
<dbReference type="InterPro" id="IPR006327">
    <property type="entry name" value="PTS_IIC_fruc"/>
</dbReference>
<dbReference type="Gene3D" id="3.40.50.2300">
    <property type="match status" value="1"/>
</dbReference>
<evidence type="ECO:0000313" key="16">
    <source>
        <dbReference type="EMBL" id="SEL89297.1"/>
    </source>
</evidence>
<dbReference type="Proteomes" id="UP000182764">
    <property type="component" value="Unassembled WGS sequence"/>
</dbReference>
<dbReference type="FunFam" id="3.40.930.10:FF:000009">
    <property type="entry name" value="PTS system, fructose specific IIABC component"/>
    <property type="match status" value="1"/>
</dbReference>
<keyword evidence="9 12" id="KW-0812">Transmembrane</keyword>
<dbReference type="Pfam" id="PF02378">
    <property type="entry name" value="PTS_EIIC"/>
    <property type="match status" value="1"/>
</dbReference>
<dbReference type="GO" id="GO:0022877">
    <property type="term" value="F:protein-N(PI)-phosphohistidine-fructose phosphotransferase system transporter activity"/>
    <property type="evidence" value="ECO:0007669"/>
    <property type="project" value="InterPro"/>
</dbReference>
<dbReference type="Pfam" id="PF00359">
    <property type="entry name" value="PTS_EIIA_2"/>
    <property type="match status" value="1"/>
</dbReference>
<evidence type="ECO:0000256" key="1">
    <source>
        <dbReference type="ARBA" id="ARBA00004429"/>
    </source>
</evidence>
<dbReference type="InterPro" id="IPR016152">
    <property type="entry name" value="PTrfase/Anion_transptr"/>
</dbReference>
<dbReference type="GO" id="GO:0090563">
    <property type="term" value="F:protein-phosphocysteine-sugar phosphotransferase activity"/>
    <property type="evidence" value="ECO:0007669"/>
    <property type="project" value="TreeGrafter"/>
</dbReference>
<dbReference type="PROSITE" id="PS51104">
    <property type="entry name" value="PTS_EIIC_TYPE_2"/>
    <property type="match status" value="1"/>
</dbReference>
<dbReference type="InterPro" id="IPR013011">
    <property type="entry name" value="PTS_EIIB_2"/>
</dbReference>
<keyword evidence="7" id="KW-0808">Transferase</keyword>
<proteinExistence type="predicted"/>
<evidence type="ECO:0000256" key="8">
    <source>
        <dbReference type="ARBA" id="ARBA00022683"/>
    </source>
</evidence>
<dbReference type="InterPro" id="IPR003501">
    <property type="entry name" value="PTS_EIIB_2/3"/>
</dbReference>
<keyword evidence="5" id="KW-0597">Phosphoprotein</keyword>
<evidence type="ECO:0000259" key="15">
    <source>
        <dbReference type="PROSITE" id="PS51104"/>
    </source>
</evidence>
<accession>A0A1H7TZA2</accession>
<evidence type="ECO:0000256" key="11">
    <source>
        <dbReference type="ARBA" id="ARBA00023136"/>
    </source>
</evidence>
<evidence type="ECO:0008006" key="18">
    <source>
        <dbReference type="Google" id="ProtNLM"/>
    </source>
</evidence>
<evidence type="ECO:0000259" key="14">
    <source>
        <dbReference type="PROSITE" id="PS51099"/>
    </source>
</evidence>
<dbReference type="InterPro" id="IPR003352">
    <property type="entry name" value="PTS_EIIC"/>
</dbReference>
<dbReference type="GO" id="GO:0005886">
    <property type="term" value="C:plasma membrane"/>
    <property type="evidence" value="ECO:0007669"/>
    <property type="project" value="UniProtKB-SubCell"/>
</dbReference>
<dbReference type="InterPro" id="IPR004715">
    <property type="entry name" value="PTS_IIA_fruc"/>
</dbReference>
<dbReference type="EMBL" id="FOBM01000001">
    <property type="protein sequence ID" value="SEL89297.1"/>
    <property type="molecule type" value="Genomic_DNA"/>
</dbReference>
<evidence type="ECO:0000256" key="9">
    <source>
        <dbReference type="ARBA" id="ARBA00022692"/>
    </source>
</evidence>
<feature type="transmembrane region" description="Helical" evidence="12">
    <location>
        <begin position="532"/>
        <end position="555"/>
    </location>
</feature>
<feature type="domain" description="PTS EIIB type-2" evidence="14">
    <location>
        <begin position="171"/>
        <end position="266"/>
    </location>
</feature>
<sequence>MKIQDLLRKDVMILDLKATSKEAAIDEMITSLVEHGVVTDFDTFKQGIMNREAQTSTGLGDGIAMPHSKNAAVKEATVLFAKSAAGVDYEALDGQPTYLFFMIAAPDGANDTHLAALAELSKYLLKDGFADQLRQVTSADEVIATFNAAEEDNKVKEEAKAAPVSDDKPLIVAVTACTTGIAHTYMAEEALIKQGDEMGVTVRVETNGASGVGNRLTADEIARAKGVIVAADKAVEMARFDGKPLVSRPVADGIKKTEELINIILDGKAETYTASADESSSSSDASEKLSLGAAFYKHLMSGVSQMLPFVIGGGILIAISFLIDQFMGVPNDQLSHLGNYHEIAAVFNQLGNAAFGFMIPVFAAYIAYSIAEKPGLVAGFTAGAMATSGIAFGRISFYSLDSAVNLADNQIASGFLGALVGGFLAGGVILVLKKALAFLPKSLEGIKSILLYPLLGVLVTGFLMLFINIPMAAINSALYDFLDSLSGSSAIILGLILGGMMAIDMGGPFNKAAYVFGTSSLTAAALSNGGSVVMAAVMAGGMVPPLAVFVATRLFKDKFTAEERDAGLTNIVMGLSFITEGAIPFGAADPARAIPSFMVGSAVTGALVGAFGIKLMAPHGGIFVFALTSNWILYLVAIVIGAIVSGLLFGALRKAK</sequence>
<gene>
    <name evidence="16" type="ORF">SAMN04487839_10182</name>
</gene>
<dbReference type="InterPro" id="IPR002178">
    <property type="entry name" value="PTS_EIIA_type-2_dom"/>
</dbReference>
<dbReference type="NCBIfam" id="TIGR00829">
    <property type="entry name" value="FRU"/>
    <property type="match status" value="1"/>
</dbReference>
<evidence type="ECO:0000256" key="7">
    <source>
        <dbReference type="ARBA" id="ARBA00022679"/>
    </source>
</evidence>